<dbReference type="InterPro" id="IPR019734">
    <property type="entry name" value="TPR_rpt"/>
</dbReference>
<dbReference type="InterPro" id="IPR051685">
    <property type="entry name" value="Ycf3/AcsC/BcsC/TPR_MFPF"/>
</dbReference>
<keyword evidence="2 3" id="KW-0802">TPR repeat</keyword>
<organism evidence="5 6">
    <name type="scientific">Stieleria marina</name>
    <dbReference type="NCBI Taxonomy" id="1930275"/>
    <lineage>
        <taxon>Bacteria</taxon>
        <taxon>Pseudomonadati</taxon>
        <taxon>Planctomycetota</taxon>
        <taxon>Planctomycetia</taxon>
        <taxon>Pirellulales</taxon>
        <taxon>Pirellulaceae</taxon>
        <taxon>Stieleria</taxon>
    </lineage>
</organism>
<dbReference type="PROSITE" id="PS50293">
    <property type="entry name" value="TPR_REGION"/>
    <property type="match status" value="1"/>
</dbReference>
<feature type="repeat" description="TPR" evidence="3">
    <location>
        <begin position="577"/>
        <end position="610"/>
    </location>
</feature>
<reference evidence="5 6" key="1">
    <citation type="submission" date="2019-02" db="EMBL/GenBank/DDBJ databases">
        <title>Deep-cultivation of Planctomycetes and their phenomic and genomic characterization uncovers novel biology.</title>
        <authorList>
            <person name="Wiegand S."/>
            <person name="Jogler M."/>
            <person name="Boedeker C."/>
            <person name="Pinto D."/>
            <person name="Vollmers J."/>
            <person name="Rivas-Marin E."/>
            <person name="Kohn T."/>
            <person name="Peeters S.H."/>
            <person name="Heuer A."/>
            <person name="Rast P."/>
            <person name="Oberbeckmann S."/>
            <person name="Bunk B."/>
            <person name="Jeske O."/>
            <person name="Meyerdierks A."/>
            <person name="Storesund J.E."/>
            <person name="Kallscheuer N."/>
            <person name="Luecker S."/>
            <person name="Lage O.M."/>
            <person name="Pohl T."/>
            <person name="Merkel B.J."/>
            <person name="Hornburger P."/>
            <person name="Mueller R.-W."/>
            <person name="Bruemmer F."/>
            <person name="Labrenz M."/>
            <person name="Spormann A.M."/>
            <person name="Op den Camp H."/>
            <person name="Overmann J."/>
            <person name="Amann R."/>
            <person name="Jetten M.S.M."/>
            <person name="Mascher T."/>
            <person name="Medema M.H."/>
            <person name="Devos D.P."/>
            <person name="Kaster A.-K."/>
            <person name="Ovreas L."/>
            <person name="Rohde M."/>
            <person name="Galperin M.Y."/>
            <person name="Jogler C."/>
        </authorList>
    </citation>
    <scope>NUCLEOTIDE SEQUENCE [LARGE SCALE GENOMIC DNA]</scope>
    <source>
        <strain evidence="5 6">K23_9</strain>
    </source>
</reference>
<dbReference type="Pfam" id="PF14559">
    <property type="entry name" value="TPR_19"/>
    <property type="match status" value="2"/>
</dbReference>
<dbReference type="PANTHER" id="PTHR44943:SF8">
    <property type="entry name" value="TPR REPEAT-CONTAINING PROTEIN MJ0263"/>
    <property type="match status" value="1"/>
</dbReference>
<evidence type="ECO:0000313" key="5">
    <source>
        <dbReference type="EMBL" id="QDT12890.1"/>
    </source>
</evidence>
<evidence type="ECO:0000256" key="3">
    <source>
        <dbReference type="PROSITE-ProRule" id="PRU00339"/>
    </source>
</evidence>
<dbReference type="PANTHER" id="PTHR44943">
    <property type="entry name" value="CELLULOSE SYNTHASE OPERON PROTEIN C"/>
    <property type="match status" value="1"/>
</dbReference>
<dbReference type="InterPro" id="IPR017850">
    <property type="entry name" value="Alkaline_phosphatase_core_sf"/>
</dbReference>
<keyword evidence="1" id="KW-0677">Repeat</keyword>
<feature type="coiled-coil region" evidence="4">
    <location>
        <begin position="488"/>
        <end position="523"/>
    </location>
</feature>
<dbReference type="InterPro" id="IPR002591">
    <property type="entry name" value="Phosphodiest/P_Trfase"/>
</dbReference>
<dbReference type="EMBL" id="CP036526">
    <property type="protein sequence ID" value="QDT12890.1"/>
    <property type="molecule type" value="Genomic_DNA"/>
</dbReference>
<dbReference type="SMART" id="SM00028">
    <property type="entry name" value="TPR"/>
    <property type="match status" value="4"/>
</dbReference>
<dbReference type="SUPFAM" id="SSF52540">
    <property type="entry name" value="P-loop containing nucleoside triphosphate hydrolases"/>
    <property type="match status" value="1"/>
</dbReference>
<dbReference type="Gene3D" id="3.40.50.300">
    <property type="entry name" value="P-loop containing nucleotide triphosphate hydrolases"/>
    <property type="match status" value="1"/>
</dbReference>
<name>A0A517P0J7_9BACT</name>
<dbReference type="InterPro" id="IPR011990">
    <property type="entry name" value="TPR-like_helical_dom_sf"/>
</dbReference>
<dbReference type="AlphaFoldDB" id="A0A517P0J7"/>
<dbReference type="Gene3D" id="1.25.40.10">
    <property type="entry name" value="Tetratricopeptide repeat domain"/>
    <property type="match status" value="3"/>
</dbReference>
<proteinExistence type="predicted"/>
<accession>A0A517P0J7</accession>
<dbReference type="Proteomes" id="UP000319817">
    <property type="component" value="Chromosome"/>
</dbReference>
<dbReference type="SUPFAM" id="SSF53649">
    <property type="entry name" value="Alkaline phosphatase-like"/>
    <property type="match status" value="1"/>
</dbReference>
<keyword evidence="4" id="KW-0175">Coiled coil</keyword>
<protein>
    <submittedName>
        <fullName evidence="5">Type I phosphodiesterase / nucleotide pyrophosphatase</fullName>
    </submittedName>
</protein>
<keyword evidence="6" id="KW-1185">Reference proteome</keyword>
<dbReference type="SUPFAM" id="SSF48452">
    <property type="entry name" value="TPR-like"/>
    <property type="match status" value="2"/>
</dbReference>
<dbReference type="RefSeq" id="WP_419189306.1">
    <property type="nucleotide sequence ID" value="NZ_CP036526.1"/>
</dbReference>
<evidence type="ECO:0000313" key="6">
    <source>
        <dbReference type="Proteomes" id="UP000319817"/>
    </source>
</evidence>
<evidence type="ECO:0000256" key="1">
    <source>
        <dbReference type="ARBA" id="ARBA00022737"/>
    </source>
</evidence>
<evidence type="ECO:0000256" key="4">
    <source>
        <dbReference type="SAM" id="Coils"/>
    </source>
</evidence>
<gene>
    <name evidence="5" type="ORF">K239x_49030</name>
</gene>
<dbReference type="Pfam" id="PF01663">
    <property type="entry name" value="Phosphodiest"/>
    <property type="match status" value="1"/>
</dbReference>
<dbReference type="InterPro" id="IPR027417">
    <property type="entry name" value="P-loop_NTPase"/>
</dbReference>
<evidence type="ECO:0000256" key="2">
    <source>
        <dbReference type="ARBA" id="ARBA00022803"/>
    </source>
</evidence>
<sequence length="948" mass="105940">MSHSDQKTQNSRRLLLVGWDAADWNVINPLIAEGKMPALAGLIQRGVSGPLETLYPPLSPMLWTSIATGKRPYKHGIHGFSEPDPNGPGVRPVTNVSRRTKALWNILQQNDLQSIVVGWWPSHPAEPIDGVMVSNHYHTVADADPDKPWPMSPGTVHPPSLREELAKLRFHPGELMPEHILPFVPNAADVDQESDKRLSVLGKMLAECISVNAAATALIQNESWDFMGVYFDAIDHFSHGFMKYHPPRQDSISEQDFELYKGVVAGAYQFQDMMLAALLSQVDEQTTVMVISDHGFHPDHLRPREIPNEPAGPAAEHSPIGIFVMAGPDVATDREILGASLLDITPTALRVFGLPVGEDMDGRVLSDVFAEPKFIEPVVSWDQVPGECGMHSADYVPDPVESHAALQQLVALGYIEDPGEQVDEVVENTTRELRYNLARSFMDGNRHLDAVPILNECWQRWPEESRFGVQLMQCYLALEQTADARLALQSLIERKQKYAETAKNELEELLKQLQEDGVDAKDMSDEQSRRFRDLRARATLNPYAAKMLEGSLLFAEQNHEDALACFTEAEQFDQQRPEVYVRMGQCLRELERFDEAAARFQDALAIDPRHAAAHLGLCRCLLRQDRLDEAEASARSSLSYRYHNPWGHYYLAAALIRKRLHDQAVESLELGIQQNPNFPEAHAALVKLYGGPLMNPLKAEVHRGKEADARARIEDVKQGRLAPLPTQSPRQQAADEAIAEPLSRITINEHAVKAPPEKVITIVAGLPRSGTSLMMNMLNAAGLEILTDGQREADEDNPRGYFEYLPATQLRTNNDWLPDARGKAVKIVAQLLPYLKRDEQYRVILMDRSLDEVVLSQQKMLARRNNGSKQSADATDPAALKRAFYQQLTRVRAGLEQLKCPVMSVPFSLCQNAPSDVATQLQEFLGTELDVPTVAARVDPSLYRSRGR</sequence>
<dbReference type="Gene3D" id="3.40.720.10">
    <property type="entry name" value="Alkaline Phosphatase, subunit A"/>
    <property type="match status" value="1"/>
</dbReference>
<dbReference type="PROSITE" id="PS50005">
    <property type="entry name" value="TPR"/>
    <property type="match status" value="1"/>
</dbReference>